<evidence type="ECO:0000313" key="2">
    <source>
        <dbReference type="EMBL" id="OUR99495.1"/>
    </source>
</evidence>
<evidence type="ECO:0000313" key="3">
    <source>
        <dbReference type="Proteomes" id="UP000196531"/>
    </source>
</evidence>
<keyword evidence="1" id="KW-1133">Transmembrane helix</keyword>
<name>A0A1Y5FH20_9BACT</name>
<gene>
    <name evidence="2" type="ORF">A9Q84_00305</name>
</gene>
<sequence length="236" mass="27840">MSKEKSKILNKRNIIIIFLVLITAFMYRNVFIYTYMHYTYEPKEVDGQLEPPFPSYSSAFGTIQGADVNKNGLRDDLEIFANEILNDLPYELREVTKLELKNWSLFTTQDMGTAERKKWWLDKLRIDRCFNFLESSVESPIELNQMFDVMDDLRDRIGNTSERQKAVDINRQGMITNHYLDINISIYNIVAICDGMKINLCKVVKNTLGSSNKWRPRSYQLQPKIYKSFYEKCHKK</sequence>
<dbReference type="EMBL" id="MAAO01000002">
    <property type="protein sequence ID" value="OUR99495.1"/>
    <property type="molecule type" value="Genomic_DNA"/>
</dbReference>
<comment type="caution">
    <text evidence="2">The sequence shown here is derived from an EMBL/GenBank/DDBJ whole genome shotgun (WGS) entry which is preliminary data.</text>
</comment>
<reference evidence="3" key="1">
    <citation type="journal article" date="2017" name="Proc. Natl. Acad. Sci. U.S.A.">
        <title>Simulation of Deepwater Horizon oil plume reveals substrate specialization within a complex community of hydrocarbon-degraders.</title>
        <authorList>
            <person name="Hu P."/>
            <person name="Dubinsky E.A."/>
            <person name="Probst A.J."/>
            <person name="Wang J."/>
            <person name="Sieber C.M.K."/>
            <person name="Tom L.M."/>
            <person name="Gardinali P."/>
            <person name="Banfield J.F."/>
            <person name="Atlas R.M."/>
            <person name="Andersen G.L."/>
        </authorList>
    </citation>
    <scope>NUCLEOTIDE SEQUENCE [LARGE SCALE GENOMIC DNA]</scope>
</reference>
<dbReference type="AlphaFoldDB" id="A0A1Y5FH20"/>
<keyword evidence="1" id="KW-0472">Membrane</keyword>
<dbReference type="Proteomes" id="UP000196531">
    <property type="component" value="Unassembled WGS sequence"/>
</dbReference>
<keyword evidence="1" id="KW-0812">Transmembrane</keyword>
<protein>
    <submittedName>
        <fullName evidence="2">Uncharacterized protein</fullName>
    </submittedName>
</protein>
<feature type="transmembrane region" description="Helical" evidence="1">
    <location>
        <begin position="12"/>
        <end position="36"/>
    </location>
</feature>
<accession>A0A1Y5FH20</accession>
<proteinExistence type="predicted"/>
<organism evidence="2 3">
    <name type="scientific">Halobacteriovorax marinus</name>
    <dbReference type="NCBI Taxonomy" id="97084"/>
    <lineage>
        <taxon>Bacteria</taxon>
        <taxon>Pseudomonadati</taxon>
        <taxon>Bdellovibrionota</taxon>
        <taxon>Bacteriovoracia</taxon>
        <taxon>Bacteriovoracales</taxon>
        <taxon>Halobacteriovoraceae</taxon>
        <taxon>Halobacteriovorax</taxon>
    </lineage>
</organism>
<evidence type="ECO:0000256" key="1">
    <source>
        <dbReference type="SAM" id="Phobius"/>
    </source>
</evidence>